<evidence type="ECO:0000313" key="4">
    <source>
        <dbReference type="Proteomes" id="UP000000486"/>
    </source>
</evidence>
<dbReference type="PANTHER" id="PTHR46268">
    <property type="entry name" value="STRESS RESPONSE PROTEIN NHAX"/>
    <property type="match status" value="1"/>
</dbReference>
<organism evidence="3 4">
    <name type="scientific">Listeria monocytogenes serotype 4a (strain M7)</name>
    <dbReference type="NCBI Taxonomy" id="1030009"/>
    <lineage>
        <taxon>Bacteria</taxon>
        <taxon>Bacillati</taxon>
        <taxon>Bacillota</taxon>
        <taxon>Bacilli</taxon>
        <taxon>Bacillales</taxon>
        <taxon>Listeriaceae</taxon>
        <taxon>Listeria</taxon>
    </lineage>
</organism>
<accession>A0A0E0UT87</accession>
<dbReference type="CDD" id="cd00293">
    <property type="entry name" value="USP-like"/>
    <property type="match status" value="1"/>
</dbReference>
<dbReference type="SUPFAM" id="SSF52402">
    <property type="entry name" value="Adenine nucleotide alpha hydrolases-like"/>
    <property type="match status" value="1"/>
</dbReference>
<dbReference type="AlphaFoldDB" id="A0A0E0UT87"/>
<name>A0A0E0UT87_LISMM</name>
<gene>
    <name evidence="3" type="primary">uspE</name>
    <name evidence="3" type="ordered locus">LMM7_0538</name>
</gene>
<evidence type="ECO:0000313" key="3">
    <source>
        <dbReference type="EMBL" id="AEH91544.1"/>
    </source>
</evidence>
<feature type="domain" description="UspA" evidence="2">
    <location>
        <begin position="5"/>
        <end position="144"/>
    </location>
</feature>
<sequence length="144" mass="15542">MMEKYHRILVAVDGSEPAKLAFEKGLELALKLDGVLGIASIVDLRAFSPNVSYDGSLEEKAELELKTSVNEYAEKARTAGVKQVETFVAKGNPKILLSTDIPAEFQADLIICGATGMNRVEKLVLGSVSSYIMAHAICDTLIAR</sequence>
<dbReference type="EMBL" id="CP002816">
    <property type="protein sequence ID" value="AEH91544.1"/>
    <property type="molecule type" value="Genomic_DNA"/>
</dbReference>
<comment type="similarity">
    <text evidence="1">Belongs to the universal stress protein A family.</text>
</comment>
<dbReference type="InterPro" id="IPR006015">
    <property type="entry name" value="Universal_stress_UspA"/>
</dbReference>
<dbReference type="InterPro" id="IPR006016">
    <property type="entry name" value="UspA"/>
</dbReference>
<evidence type="ECO:0000256" key="1">
    <source>
        <dbReference type="ARBA" id="ARBA00008791"/>
    </source>
</evidence>
<dbReference type="PANTHER" id="PTHR46268:SF6">
    <property type="entry name" value="UNIVERSAL STRESS PROTEIN UP12"/>
    <property type="match status" value="1"/>
</dbReference>
<dbReference type="Proteomes" id="UP000000486">
    <property type="component" value="Chromosome"/>
</dbReference>
<protein>
    <submittedName>
        <fullName evidence="3">Putative universal stress protein UspA and related nucleotide-binding protein</fullName>
    </submittedName>
</protein>
<dbReference type="InterPro" id="IPR014729">
    <property type="entry name" value="Rossmann-like_a/b/a_fold"/>
</dbReference>
<dbReference type="HOGENOM" id="CLU_049301_16_0_9"/>
<proteinExistence type="inferred from homology"/>
<dbReference type="Gene3D" id="3.40.50.620">
    <property type="entry name" value="HUPs"/>
    <property type="match status" value="1"/>
</dbReference>
<dbReference type="PRINTS" id="PR01438">
    <property type="entry name" value="UNVRSLSTRESS"/>
</dbReference>
<reference evidence="3 4" key="1">
    <citation type="journal article" date="2011" name="J. Bacteriol.">
        <title>Genome sequence of the nonpathogenic Listeria monocytogenes serovar 4a strain M7.</title>
        <authorList>
            <person name="Chen J."/>
            <person name="Xia Y."/>
            <person name="Cheng C."/>
            <person name="Fang C."/>
            <person name="Shan Y."/>
            <person name="Jin G."/>
            <person name="Fang W."/>
        </authorList>
    </citation>
    <scope>NUCLEOTIDE SEQUENCE [LARGE SCALE GENOMIC DNA]</scope>
    <source>
        <strain evidence="3 4">M7</strain>
    </source>
</reference>
<dbReference type="KEGG" id="lmq:LMM7_0538"/>
<evidence type="ECO:0000259" key="2">
    <source>
        <dbReference type="Pfam" id="PF00582"/>
    </source>
</evidence>
<dbReference type="Pfam" id="PF00582">
    <property type="entry name" value="Usp"/>
    <property type="match status" value="1"/>
</dbReference>
<dbReference type="PATRIC" id="fig|1030009.3.peg.528"/>